<dbReference type="Proteomes" id="UP000195442">
    <property type="component" value="Unassembled WGS sequence"/>
</dbReference>
<organism evidence="1 2">
    <name type="scientific">Crenothrix polyspora</name>
    <dbReference type="NCBI Taxonomy" id="360316"/>
    <lineage>
        <taxon>Bacteria</taxon>
        <taxon>Pseudomonadati</taxon>
        <taxon>Pseudomonadota</taxon>
        <taxon>Gammaproteobacteria</taxon>
        <taxon>Methylococcales</taxon>
        <taxon>Crenotrichaceae</taxon>
        <taxon>Crenothrix</taxon>
    </lineage>
</organism>
<accession>A0A1R4H4U9</accession>
<keyword evidence="2" id="KW-1185">Reference proteome</keyword>
<evidence type="ECO:0008006" key="3">
    <source>
        <dbReference type="Google" id="ProtNLM"/>
    </source>
</evidence>
<dbReference type="RefSeq" id="WP_087146474.1">
    <property type="nucleotide sequence ID" value="NZ_FUKJ01000131.1"/>
</dbReference>
<evidence type="ECO:0000313" key="2">
    <source>
        <dbReference type="Proteomes" id="UP000195442"/>
    </source>
</evidence>
<reference evidence="2" key="1">
    <citation type="submission" date="2017-02" db="EMBL/GenBank/DDBJ databases">
        <authorList>
            <person name="Daims H."/>
        </authorList>
    </citation>
    <scope>NUCLEOTIDE SEQUENCE [LARGE SCALE GENOMIC DNA]</scope>
</reference>
<dbReference type="AlphaFoldDB" id="A0A1R4H4U9"/>
<sequence>MSANLRSIPIDERIRLVEELWDSIADDQVTLSITDGQRDELNRHLDAYESDKIKGREAAEVIANIRKSL</sequence>
<dbReference type="OrthoDB" id="291542at2"/>
<name>A0A1R4H4U9_9GAMM</name>
<dbReference type="NCBIfam" id="TIGR02574">
    <property type="entry name" value="stabl_TIGR02574"/>
    <property type="match status" value="1"/>
</dbReference>
<dbReference type="InterPro" id="IPR013406">
    <property type="entry name" value="CHP02574_addiction_mod"/>
</dbReference>
<evidence type="ECO:0000313" key="1">
    <source>
        <dbReference type="EMBL" id="SJM91283.1"/>
    </source>
</evidence>
<protein>
    <recommendedName>
        <fullName evidence="3">Addiction module component, TIGR02574 family</fullName>
    </recommendedName>
</protein>
<dbReference type="Pfam" id="PF09720">
    <property type="entry name" value="Unstab_antitox"/>
    <property type="match status" value="1"/>
</dbReference>
<gene>
    <name evidence="1" type="ORF">CRENPOLYSF2_2160004</name>
</gene>
<dbReference type="EMBL" id="FUKJ01000131">
    <property type="protein sequence ID" value="SJM91283.1"/>
    <property type="molecule type" value="Genomic_DNA"/>
</dbReference>
<proteinExistence type="predicted"/>